<reference evidence="2 4" key="1">
    <citation type="submission" date="2021-05" db="EMBL/GenBank/DDBJ databases">
        <title>Genome Assembly of Synthetic Allotetraploid Brassica napus Reveals Homoeologous Exchanges between Subgenomes.</title>
        <authorList>
            <person name="Davis J.T."/>
        </authorList>
    </citation>
    <scope>NUCLEOTIDE SEQUENCE [LARGE SCALE GENOMIC DNA]</scope>
    <source>
        <strain evidence="4">cv. Da-Ae</strain>
        <tissue evidence="2">Seedling</tissue>
    </source>
</reference>
<protein>
    <submittedName>
        <fullName evidence="2">Uncharacterized protein</fullName>
    </submittedName>
</protein>
<dbReference type="EMBL" id="JAGKQM010000205">
    <property type="protein sequence ID" value="KAH0854932.1"/>
    <property type="molecule type" value="Genomic_DNA"/>
</dbReference>
<evidence type="ECO:0000313" key="4">
    <source>
        <dbReference type="Proteomes" id="UP000824890"/>
    </source>
</evidence>
<feature type="non-terminal residue" evidence="2">
    <location>
        <position position="1"/>
    </location>
</feature>
<gene>
    <name evidence="3" type="ORF">HID58_025296</name>
    <name evidence="2" type="ORF">HID58_028194</name>
</gene>
<evidence type="ECO:0000313" key="3">
    <source>
        <dbReference type="EMBL" id="KAH0917636.1"/>
    </source>
</evidence>
<comment type="caution">
    <text evidence="2">The sequence shown here is derived from an EMBL/GenBank/DDBJ whole genome shotgun (WGS) entry which is preliminary data.</text>
</comment>
<keyword evidence="4" id="KW-1185">Reference proteome</keyword>
<dbReference type="EMBL" id="JAGKQM010000007">
    <property type="protein sequence ID" value="KAH0917636.1"/>
    <property type="molecule type" value="Genomic_DNA"/>
</dbReference>
<sequence>IWVRSDLAFARMDGEALLPPPPPLNGTGLYLMLSVIDWLQLAALDVDSLGFEDNPSDDISCSQAAFTQVFSLVICCVSLGSFVNFFLLMWSSGAEPAASVDSCLSQSA</sequence>
<organism evidence="2 4">
    <name type="scientific">Brassica napus</name>
    <name type="common">Rape</name>
    <dbReference type="NCBI Taxonomy" id="3708"/>
    <lineage>
        <taxon>Eukaryota</taxon>
        <taxon>Viridiplantae</taxon>
        <taxon>Streptophyta</taxon>
        <taxon>Embryophyta</taxon>
        <taxon>Tracheophyta</taxon>
        <taxon>Spermatophyta</taxon>
        <taxon>Magnoliopsida</taxon>
        <taxon>eudicotyledons</taxon>
        <taxon>Gunneridae</taxon>
        <taxon>Pentapetalae</taxon>
        <taxon>rosids</taxon>
        <taxon>malvids</taxon>
        <taxon>Brassicales</taxon>
        <taxon>Brassicaceae</taxon>
        <taxon>Brassiceae</taxon>
        <taxon>Brassica</taxon>
    </lineage>
</organism>
<keyword evidence="1" id="KW-0812">Transmembrane</keyword>
<evidence type="ECO:0000256" key="1">
    <source>
        <dbReference type="SAM" id="Phobius"/>
    </source>
</evidence>
<proteinExistence type="predicted"/>
<name>A0ABQ7XG71_BRANA</name>
<keyword evidence="1" id="KW-1133">Transmembrane helix</keyword>
<keyword evidence="1" id="KW-0472">Membrane</keyword>
<feature type="transmembrane region" description="Helical" evidence="1">
    <location>
        <begin position="69"/>
        <end position="90"/>
    </location>
</feature>
<evidence type="ECO:0000313" key="2">
    <source>
        <dbReference type="EMBL" id="KAH0854932.1"/>
    </source>
</evidence>
<accession>A0ABQ7XG71</accession>
<dbReference type="Proteomes" id="UP000824890">
    <property type="component" value="Unassembled WGS sequence"/>
</dbReference>